<dbReference type="EMBL" id="VYYT01000200">
    <property type="protein sequence ID" value="KAK2757415.1"/>
    <property type="molecule type" value="Genomic_DNA"/>
</dbReference>
<feature type="transmembrane region" description="Helical" evidence="1">
    <location>
        <begin position="6"/>
        <end position="26"/>
    </location>
</feature>
<dbReference type="Pfam" id="PF11374">
    <property type="entry name" value="DUF3176"/>
    <property type="match status" value="1"/>
</dbReference>
<feature type="transmembrane region" description="Helical" evidence="1">
    <location>
        <begin position="38"/>
        <end position="60"/>
    </location>
</feature>
<evidence type="ECO:0000313" key="2">
    <source>
        <dbReference type="EMBL" id="KAK2757415.1"/>
    </source>
</evidence>
<dbReference type="PANTHER" id="PTHR35394:SF5">
    <property type="entry name" value="DUF3176 DOMAIN-CONTAINING PROTEIN"/>
    <property type="match status" value="1"/>
</dbReference>
<dbReference type="PANTHER" id="PTHR35394">
    <property type="entry name" value="DUF3176 DOMAIN-CONTAINING PROTEIN"/>
    <property type="match status" value="1"/>
</dbReference>
<feature type="transmembrane region" description="Helical" evidence="1">
    <location>
        <begin position="438"/>
        <end position="461"/>
    </location>
</feature>
<keyword evidence="1" id="KW-0812">Transmembrane</keyword>
<name>A0AAD9YBB3_COLKA</name>
<dbReference type="Proteomes" id="UP001281614">
    <property type="component" value="Unassembled WGS sequence"/>
</dbReference>
<proteinExistence type="predicted"/>
<feature type="transmembrane region" description="Helical" evidence="1">
    <location>
        <begin position="105"/>
        <end position="123"/>
    </location>
</feature>
<keyword evidence="1" id="KW-1133">Transmembrane helix</keyword>
<sequence length="544" mass="60013">MWSLEVFALIISMASFAGIVVILAIYDEKPQPGFANSISINTIIAILSTILKATLLFIVSEVMGQLKWQWMETPRPVRDIEYFISAGAGLAGSLKFLFFTWKPILAIIGAVIVIASSAIGPFSQQSSATYPDFTVGSYDAANGSAASYALRMKTAFKPMPKPEDVNRTSKPRIADSLLGQNTTVSMIILTTVGSANGTRIPPADGSIQNLAGYLNTLAVDCTIYPCARNYSGEVVNGAFQENVDFHIALPMVSRMAYRDKTPIEEYYGDFIKFTDPCYSRAGSYSPVMPPDYSTWWDSSNISDAFSQKGSSMNDNWLSWRLNGNMTNVPVECSRMVGSETYGSIQRFIDKNIQGSCNMSGSDVELDQLFKTVDCGDKWWLDSIFKGGNASLETISDAFDGMASAITNIMRTEGFDGRRNPNSFVNGLTSQSAVCIKAYWSWLIYPGSLLVLTAALFMTVYITSILDRRERPVWKSSVLPLIFYDIKSPESPKVGDRKSVSLLQLFELEKVADNTVVRFDNDTDAPGFVKEQCEKDLENTLIHPS</sequence>
<organism evidence="2 3">
    <name type="scientific">Colletotrichum kahawae</name>
    <name type="common">Coffee berry disease fungus</name>
    <dbReference type="NCBI Taxonomy" id="34407"/>
    <lineage>
        <taxon>Eukaryota</taxon>
        <taxon>Fungi</taxon>
        <taxon>Dikarya</taxon>
        <taxon>Ascomycota</taxon>
        <taxon>Pezizomycotina</taxon>
        <taxon>Sordariomycetes</taxon>
        <taxon>Hypocreomycetidae</taxon>
        <taxon>Glomerellales</taxon>
        <taxon>Glomerellaceae</taxon>
        <taxon>Colletotrichum</taxon>
        <taxon>Colletotrichum gloeosporioides species complex</taxon>
    </lineage>
</organism>
<protein>
    <submittedName>
        <fullName evidence="2">Uncharacterized protein</fullName>
    </submittedName>
</protein>
<comment type="caution">
    <text evidence="2">The sequence shown here is derived from an EMBL/GenBank/DDBJ whole genome shotgun (WGS) entry which is preliminary data.</text>
</comment>
<keyword evidence="3" id="KW-1185">Reference proteome</keyword>
<gene>
    <name evidence="2" type="ORF">CKAH01_05672</name>
</gene>
<dbReference type="InterPro" id="IPR021514">
    <property type="entry name" value="DUF3176"/>
</dbReference>
<dbReference type="AlphaFoldDB" id="A0AAD9YBB3"/>
<evidence type="ECO:0000256" key="1">
    <source>
        <dbReference type="SAM" id="Phobius"/>
    </source>
</evidence>
<reference evidence="2" key="1">
    <citation type="submission" date="2023-02" db="EMBL/GenBank/DDBJ databases">
        <title>Colletotrichum kahawae CIFC_Que2 genome sequencing and assembly.</title>
        <authorList>
            <person name="Baroncelli R."/>
        </authorList>
    </citation>
    <scope>NUCLEOTIDE SEQUENCE</scope>
    <source>
        <strain evidence="2">CIFC_Que2</strain>
    </source>
</reference>
<evidence type="ECO:0000313" key="3">
    <source>
        <dbReference type="Proteomes" id="UP001281614"/>
    </source>
</evidence>
<accession>A0AAD9YBB3</accession>
<keyword evidence="1" id="KW-0472">Membrane</keyword>